<comment type="subcellular location">
    <subcellularLocation>
        <location evidence="9">Cell membrane</location>
        <topology evidence="9">Multi-pass membrane protein</topology>
    </subcellularLocation>
</comment>
<evidence type="ECO:0000256" key="10">
    <source>
        <dbReference type="RuleBase" id="RU004181"/>
    </source>
</evidence>
<dbReference type="EMBL" id="JAAXZR010000021">
    <property type="protein sequence ID" value="NLT79860.1"/>
    <property type="molecule type" value="Genomic_DNA"/>
</dbReference>
<evidence type="ECO:0000256" key="3">
    <source>
        <dbReference type="ARBA" id="ARBA00022670"/>
    </source>
</evidence>
<keyword evidence="4 9" id="KW-0812">Transmembrane</keyword>
<evidence type="ECO:0000313" key="12">
    <source>
        <dbReference type="EMBL" id="NLT79860.1"/>
    </source>
</evidence>
<evidence type="ECO:0000256" key="5">
    <source>
        <dbReference type="ARBA" id="ARBA00022750"/>
    </source>
</evidence>
<keyword evidence="3 9" id="KW-0645">Protease</keyword>
<feature type="region of interest" description="Disordered" evidence="11">
    <location>
        <begin position="166"/>
        <end position="187"/>
    </location>
</feature>
<sequence length="187" mass="19799">MSLQGDDARRLRTRVAVFACVTAVALGVDQITKALALTKLSDGRSVGVLPGFLSLRLLRNPGASLGLGSGATWVISVVAIAACIAFVVMLMRTTSMRWTVLLALAFSGAMGNLIDRIVYADGFLNGKVVDFLDYGWSIGNVADIVLMVAGIGIVVLLFMGFPFNDDSEGSEDEPAEAGDRQMQPDGR</sequence>
<dbReference type="HAMAP" id="MF_00161">
    <property type="entry name" value="LspA"/>
    <property type="match status" value="1"/>
</dbReference>
<keyword evidence="6 9" id="KW-0378">Hydrolase</keyword>
<comment type="catalytic activity">
    <reaction evidence="9">
        <text>Release of signal peptides from bacterial membrane prolipoproteins. Hydrolyzes -Xaa-Yaa-Zaa-|-(S,diacylglyceryl)Cys-, in which Xaa is hydrophobic (preferably Leu), and Yaa (Ala or Ser) and Zaa (Gly or Ala) have small, neutral side chains.</text>
        <dbReference type="EC" id="3.4.23.36"/>
    </reaction>
</comment>
<feature type="transmembrane region" description="Helical" evidence="9">
    <location>
        <begin position="134"/>
        <end position="158"/>
    </location>
</feature>
<dbReference type="InterPro" id="IPR001872">
    <property type="entry name" value="Peptidase_A8"/>
</dbReference>
<evidence type="ECO:0000256" key="7">
    <source>
        <dbReference type="ARBA" id="ARBA00022989"/>
    </source>
</evidence>
<dbReference type="RefSeq" id="WP_273173830.1">
    <property type="nucleotide sequence ID" value="NZ_JAAXZR010000021.1"/>
</dbReference>
<evidence type="ECO:0000256" key="8">
    <source>
        <dbReference type="ARBA" id="ARBA00023136"/>
    </source>
</evidence>
<dbReference type="PRINTS" id="PR00781">
    <property type="entry name" value="LIPOSIGPTASE"/>
</dbReference>
<evidence type="ECO:0000256" key="11">
    <source>
        <dbReference type="SAM" id="MobiDB-lite"/>
    </source>
</evidence>
<dbReference type="PANTHER" id="PTHR33695">
    <property type="entry name" value="LIPOPROTEIN SIGNAL PEPTIDASE"/>
    <property type="match status" value="1"/>
</dbReference>
<name>A0A971CZC8_9BIFI</name>
<evidence type="ECO:0000313" key="13">
    <source>
        <dbReference type="Proteomes" id="UP000767327"/>
    </source>
</evidence>
<proteinExistence type="inferred from homology"/>
<dbReference type="NCBIfam" id="NF011353">
    <property type="entry name" value="PRK14771.1"/>
    <property type="match status" value="1"/>
</dbReference>
<reference evidence="12" key="2">
    <citation type="submission" date="2020-01" db="EMBL/GenBank/DDBJ databases">
        <authorList>
            <person name="Campanaro S."/>
        </authorList>
    </citation>
    <scope>NUCLEOTIDE SEQUENCE</scope>
    <source>
        <strain evidence="12">AS01afH2WH_6</strain>
    </source>
</reference>
<keyword evidence="8 9" id="KW-0472">Membrane</keyword>
<keyword evidence="5 9" id="KW-0064">Aspartyl protease</keyword>
<comment type="pathway">
    <text evidence="9">Protein modification; lipoprotein biosynthesis (signal peptide cleavage).</text>
</comment>
<protein>
    <recommendedName>
        <fullName evidence="9">Lipoprotein signal peptidase</fullName>
        <ecNumber evidence="9">3.4.23.36</ecNumber>
    </recommendedName>
    <alternativeName>
        <fullName evidence="9">Prolipoprotein signal peptidase</fullName>
    </alternativeName>
    <alternativeName>
        <fullName evidence="9">Signal peptidase II</fullName>
        <shortName evidence="9">SPase II</shortName>
    </alternativeName>
</protein>
<accession>A0A971CZC8</accession>
<evidence type="ECO:0000256" key="1">
    <source>
        <dbReference type="ARBA" id="ARBA00006139"/>
    </source>
</evidence>
<keyword evidence="7 9" id="KW-1133">Transmembrane helix</keyword>
<dbReference type="GO" id="GO:0004190">
    <property type="term" value="F:aspartic-type endopeptidase activity"/>
    <property type="evidence" value="ECO:0007669"/>
    <property type="project" value="UniProtKB-UniRule"/>
</dbReference>
<dbReference type="PANTHER" id="PTHR33695:SF1">
    <property type="entry name" value="LIPOPROTEIN SIGNAL PEPTIDASE"/>
    <property type="match status" value="1"/>
</dbReference>
<dbReference type="GO" id="GO:0006508">
    <property type="term" value="P:proteolysis"/>
    <property type="evidence" value="ECO:0007669"/>
    <property type="project" value="UniProtKB-KW"/>
</dbReference>
<comment type="similarity">
    <text evidence="1 9 10">Belongs to the peptidase A8 family.</text>
</comment>
<evidence type="ECO:0000256" key="4">
    <source>
        <dbReference type="ARBA" id="ARBA00022692"/>
    </source>
</evidence>
<dbReference type="AlphaFoldDB" id="A0A971CZC8"/>
<dbReference type="Proteomes" id="UP000767327">
    <property type="component" value="Unassembled WGS sequence"/>
</dbReference>
<dbReference type="GO" id="GO:0005886">
    <property type="term" value="C:plasma membrane"/>
    <property type="evidence" value="ECO:0007669"/>
    <property type="project" value="UniProtKB-SubCell"/>
</dbReference>
<feature type="compositionally biased region" description="Acidic residues" evidence="11">
    <location>
        <begin position="166"/>
        <end position="176"/>
    </location>
</feature>
<feature type="active site" evidence="9">
    <location>
        <position position="130"/>
    </location>
</feature>
<comment type="function">
    <text evidence="9">This protein specifically catalyzes the removal of signal peptides from prolipoproteins.</text>
</comment>
<evidence type="ECO:0000256" key="9">
    <source>
        <dbReference type="HAMAP-Rule" id="MF_00161"/>
    </source>
</evidence>
<feature type="transmembrane region" description="Helical" evidence="9">
    <location>
        <begin position="98"/>
        <end position="114"/>
    </location>
</feature>
<comment type="caution">
    <text evidence="12">The sequence shown here is derived from an EMBL/GenBank/DDBJ whole genome shotgun (WGS) entry which is preliminary data.</text>
</comment>
<evidence type="ECO:0000256" key="2">
    <source>
        <dbReference type="ARBA" id="ARBA00022475"/>
    </source>
</evidence>
<reference evidence="12" key="1">
    <citation type="journal article" date="2020" name="Biotechnol. Biofuels">
        <title>New insights from the biogas microbiome by comprehensive genome-resolved metagenomics of nearly 1600 species originating from multiple anaerobic digesters.</title>
        <authorList>
            <person name="Campanaro S."/>
            <person name="Treu L."/>
            <person name="Rodriguez-R L.M."/>
            <person name="Kovalovszki A."/>
            <person name="Ziels R.M."/>
            <person name="Maus I."/>
            <person name="Zhu X."/>
            <person name="Kougias P.G."/>
            <person name="Basile A."/>
            <person name="Luo G."/>
            <person name="Schluter A."/>
            <person name="Konstantinidis K.T."/>
            <person name="Angelidaki I."/>
        </authorList>
    </citation>
    <scope>NUCLEOTIDE SEQUENCE</scope>
    <source>
        <strain evidence="12">AS01afH2WH_6</strain>
    </source>
</reference>
<evidence type="ECO:0000256" key="6">
    <source>
        <dbReference type="ARBA" id="ARBA00022801"/>
    </source>
</evidence>
<organism evidence="12 13">
    <name type="scientific">Bifidobacterium crudilactis</name>
    <dbReference type="NCBI Taxonomy" id="327277"/>
    <lineage>
        <taxon>Bacteria</taxon>
        <taxon>Bacillati</taxon>
        <taxon>Actinomycetota</taxon>
        <taxon>Actinomycetes</taxon>
        <taxon>Bifidobacteriales</taxon>
        <taxon>Bifidobacteriaceae</taxon>
        <taxon>Bifidobacterium</taxon>
    </lineage>
</organism>
<feature type="active site" evidence="9">
    <location>
        <position position="143"/>
    </location>
</feature>
<comment type="caution">
    <text evidence="9">Lacks conserved residue(s) required for the propagation of feature annotation.</text>
</comment>
<dbReference type="Pfam" id="PF01252">
    <property type="entry name" value="Peptidase_A8"/>
    <property type="match status" value="1"/>
</dbReference>
<gene>
    <name evidence="9" type="primary">lspA</name>
    <name evidence="12" type="ORF">GXW98_06220</name>
</gene>
<dbReference type="EC" id="3.4.23.36" evidence="9"/>
<keyword evidence="2 9" id="KW-1003">Cell membrane</keyword>
<feature type="transmembrane region" description="Helical" evidence="9">
    <location>
        <begin position="70"/>
        <end position="91"/>
    </location>
</feature>